<dbReference type="InterPro" id="IPR052362">
    <property type="entry name" value="HTH-GbsR_regulator"/>
</dbReference>
<evidence type="ECO:0000256" key="1">
    <source>
        <dbReference type="ARBA" id="ARBA00023015"/>
    </source>
</evidence>
<dbReference type="PIRSF" id="PIRSF006707">
    <property type="entry name" value="MJ1563"/>
    <property type="match status" value="1"/>
</dbReference>
<gene>
    <name evidence="5" type="ORF">ACFQU8_03435</name>
</gene>
<reference evidence="6" key="1">
    <citation type="journal article" date="2019" name="Int. J. Syst. Evol. Microbiol.">
        <title>The Global Catalogue of Microorganisms (GCM) 10K type strain sequencing project: providing services to taxonomists for standard genome sequencing and annotation.</title>
        <authorList>
            <consortium name="The Broad Institute Genomics Platform"/>
            <consortium name="The Broad Institute Genome Sequencing Center for Infectious Disease"/>
            <person name="Wu L."/>
            <person name="Ma J."/>
        </authorList>
    </citation>
    <scope>NUCLEOTIDE SEQUENCE [LARGE SCALE GENOMIC DNA]</scope>
    <source>
        <strain evidence="6">JCM 30234</strain>
    </source>
</reference>
<evidence type="ECO:0000256" key="4">
    <source>
        <dbReference type="PIRNR" id="PIRNR006707"/>
    </source>
</evidence>
<evidence type="ECO:0000256" key="2">
    <source>
        <dbReference type="ARBA" id="ARBA00023125"/>
    </source>
</evidence>
<keyword evidence="1 4" id="KW-0805">Transcription regulation</keyword>
<dbReference type="PANTHER" id="PTHR38465">
    <property type="entry name" value="HTH-TYPE TRANSCRIPTIONAL REGULATOR MJ1563-RELATED"/>
    <property type="match status" value="1"/>
</dbReference>
<dbReference type="InterPro" id="IPR026282">
    <property type="entry name" value="MJ1563"/>
</dbReference>
<keyword evidence="3 4" id="KW-0804">Transcription</keyword>
<comment type="similarity">
    <text evidence="4">Belongs to the GbsR family.</text>
</comment>
<sequence length="191" mass="22844">MPNNRQTPTDHERYEETIEKYIQVIAKNMNLYGMTTSVGRLYGILYFSDEPMTLDDMRDELEMSKTSMSTGVRALSDMKMVETTFKRGIRKDLYRSEEDWYKSFTSLFGNRWRHHTETNIEETNETITELIKIRERNSDQTLQAKIDRDLERLRYAKGYYEWLMTFIQVVESGEIFDYIPKNSAETKYEDN</sequence>
<dbReference type="InterPro" id="IPR036388">
    <property type="entry name" value="WH-like_DNA-bd_sf"/>
</dbReference>
<dbReference type="RefSeq" id="WP_382357775.1">
    <property type="nucleotide sequence ID" value="NZ_JBHTGR010000005.1"/>
</dbReference>
<dbReference type="Gene3D" id="1.10.10.10">
    <property type="entry name" value="Winged helix-like DNA-binding domain superfamily/Winged helix DNA-binding domain"/>
    <property type="match status" value="1"/>
</dbReference>
<evidence type="ECO:0000313" key="6">
    <source>
        <dbReference type="Proteomes" id="UP001596620"/>
    </source>
</evidence>
<keyword evidence="6" id="KW-1185">Reference proteome</keyword>
<name>A0ABW2URA4_9BACI</name>
<evidence type="ECO:0000313" key="5">
    <source>
        <dbReference type="EMBL" id="MFC7746294.1"/>
    </source>
</evidence>
<accession>A0ABW2URA4</accession>
<dbReference type="EMBL" id="JBHTGR010000005">
    <property type="protein sequence ID" value="MFC7746294.1"/>
    <property type="molecule type" value="Genomic_DNA"/>
</dbReference>
<dbReference type="InterPro" id="IPR036390">
    <property type="entry name" value="WH_DNA-bd_sf"/>
</dbReference>
<proteinExistence type="inferred from homology"/>
<dbReference type="Proteomes" id="UP001596620">
    <property type="component" value="Unassembled WGS sequence"/>
</dbReference>
<protein>
    <recommendedName>
        <fullName evidence="4">HTH-type transcriptional regulator</fullName>
    </recommendedName>
</protein>
<keyword evidence="2 4" id="KW-0238">DNA-binding</keyword>
<evidence type="ECO:0000256" key="3">
    <source>
        <dbReference type="ARBA" id="ARBA00023163"/>
    </source>
</evidence>
<dbReference type="SUPFAM" id="SSF46785">
    <property type="entry name" value="Winged helix' DNA-binding domain"/>
    <property type="match status" value="1"/>
</dbReference>
<dbReference type="PANTHER" id="PTHR38465:SF1">
    <property type="entry name" value="HTH-TYPE TRANSCRIPTIONAL REGULATOR MJ1563-RELATED"/>
    <property type="match status" value="1"/>
</dbReference>
<organism evidence="5 6">
    <name type="scientific">Lentibacillus kimchii</name>
    <dbReference type="NCBI Taxonomy" id="1542911"/>
    <lineage>
        <taxon>Bacteria</taxon>
        <taxon>Bacillati</taxon>
        <taxon>Bacillota</taxon>
        <taxon>Bacilli</taxon>
        <taxon>Bacillales</taxon>
        <taxon>Bacillaceae</taxon>
        <taxon>Lentibacillus</taxon>
    </lineage>
</organism>
<comment type="caution">
    <text evidence="5">The sequence shown here is derived from an EMBL/GenBank/DDBJ whole genome shotgun (WGS) entry which is preliminary data.</text>
</comment>